<gene>
    <name evidence="6" type="ORF">CBER1_02549</name>
</gene>
<dbReference type="GO" id="GO:0005737">
    <property type="term" value="C:cytoplasm"/>
    <property type="evidence" value="ECO:0007669"/>
    <property type="project" value="UniProtKB-SubCell"/>
</dbReference>
<comment type="function">
    <text evidence="4">Has a role in nuclear-cytoplasmic transport of proteins and mRNAs.</text>
</comment>
<evidence type="ECO:0000256" key="3">
    <source>
        <dbReference type="ARBA" id="ARBA00053082"/>
    </source>
</evidence>
<keyword evidence="7" id="KW-1185">Reference proteome</keyword>
<evidence type="ECO:0000259" key="5">
    <source>
        <dbReference type="PROSITE" id="PS50177"/>
    </source>
</evidence>
<accession>A0A2S6C420</accession>
<keyword evidence="4" id="KW-0539">Nucleus</keyword>
<dbReference type="OrthoDB" id="6507044at2759"/>
<dbReference type="CDD" id="cd00780">
    <property type="entry name" value="NTF2"/>
    <property type="match status" value="1"/>
</dbReference>
<dbReference type="InterPro" id="IPR032710">
    <property type="entry name" value="NTF2-like_dom_sf"/>
</dbReference>
<comment type="subcellular location">
    <subcellularLocation>
        <location evidence="4">Cytoplasm</location>
    </subcellularLocation>
    <subcellularLocation>
        <location evidence="4">Nucleus</location>
    </subcellularLocation>
</comment>
<dbReference type="EMBL" id="PNEN01000562">
    <property type="protein sequence ID" value="PPJ54484.1"/>
    <property type="molecule type" value="Genomic_DNA"/>
</dbReference>
<dbReference type="GO" id="GO:0005635">
    <property type="term" value="C:nuclear envelope"/>
    <property type="evidence" value="ECO:0007669"/>
    <property type="project" value="UniProtKB-ARBA"/>
</dbReference>
<dbReference type="GO" id="GO:0051028">
    <property type="term" value="P:mRNA transport"/>
    <property type="evidence" value="ECO:0007669"/>
    <property type="project" value="UniProtKB-UniRule"/>
</dbReference>
<dbReference type="InterPro" id="IPR045875">
    <property type="entry name" value="NTF2"/>
</dbReference>
<evidence type="ECO:0000313" key="7">
    <source>
        <dbReference type="Proteomes" id="UP000237631"/>
    </source>
</evidence>
<dbReference type="InterPro" id="IPR002075">
    <property type="entry name" value="NTF2_dom"/>
</dbReference>
<dbReference type="PANTHER" id="PTHR12612">
    <property type="entry name" value="NUCLEAR TRANSPORT FACTOR 2"/>
    <property type="match status" value="1"/>
</dbReference>
<dbReference type="Gene3D" id="3.10.450.50">
    <property type="match status" value="1"/>
</dbReference>
<keyword evidence="4" id="KW-0653">Protein transport</keyword>
<keyword evidence="4" id="KW-0813">Transport</keyword>
<feature type="domain" description="NTF2" evidence="5">
    <location>
        <begin position="8"/>
        <end position="122"/>
    </location>
</feature>
<comment type="caution">
    <text evidence="6">The sequence shown here is derived from an EMBL/GenBank/DDBJ whole genome shotgun (WGS) entry which is preliminary data.</text>
</comment>
<sequence length="127" mass="14189">MSADFQGVAKQFVEYYYKTFDTNRNDLAALYRDQSMLTFEGNPTQGGAAITTKLSELPFQRVEHQVATLDAQPSNEGGGILVIVTGALLVEEERRPMSYSQTFQLSPDGQGSYYIFNDIFRLVYPAA</sequence>
<dbReference type="PROSITE" id="PS50177">
    <property type="entry name" value="NTF2_DOMAIN"/>
    <property type="match status" value="1"/>
</dbReference>
<dbReference type="FunFam" id="3.10.450.50:FF:000005">
    <property type="entry name" value="Nuclear transport factor 2"/>
    <property type="match status" value="1"/>
</dbReference>
<dbReference type="STRING" id="357750.A0A2S6C420"/>
<evidence type="ECO:0000256" key="4">
    <source>
        <dbReference type="RuleBase" id="RU369002"/>
    </source>
</evidence>
<name>A0A2S6C420_9PEZI</name>
<comment type="function">
    <text evidence="3">Facilitates protein transport into the nucleus. Could be part of a multicomponent system of cytosolic factors that assemble at the pore complex during nuclear import.</text>
</comment>
<proteinExistence type="predicted"/>
<dbReference type="Pfam" id="PF02136">
    <property type="entry name" value="NTF2"/>
    <property type="match status" value="1"/>
</dbReference>
<dbReference type="Proteomes" id="UP000237631">
    <property type="component" value="Unassembled WGS sequence"/>
</dbReference>
<evidence type="ECO:0000313" key="6">
    <source>
        <dbReference type="EMBL" id="PPJ54484.1"/>
    </source>
</evidence>
<evidence type="ECO:0000256" key="1">
    <source>
        <dbReference type="ARBA" id="ARBA00022490"/>
    </source>
</evidence>
<dbReference type="GO" id="GO:0006606">
    <property type="term" value="P:protein import into nucleus"/>
    <property type="evidence" value="ECO:0007669"/>
    <property type="project" value="UniProtKB-ARBA"/>
</dbReference>
<keyword evidence="1 4" id="KW-0963">Cytoplasm</keyword>
<evidence type="ECO:0000256" key="2">
    <source>
        <dbReference type="ARBA" id="ARBA00026247"/>
    </source>
</evidence>
<protein>
    <recommendedName>
        <fullName evidence="2 4">Nuclear transport factor 2</fullName>
        <shortName evidence="4">NTF-2</shortName>
    </recommendedName>
</protein>
<organism evidence="6 7">
    <name type="scientific">Cercospora berteroae</name>
    <dbReference type="NCBI Taxonomy" id="357750"/>
    <lineage>
        <taxon>Eukaryota</taxon>
        <taxon>Fungi</taxon>
        <taxon>Dikarya</taxon>
        <taxon>Ascomycota</taxon>
        <taxon>Pezizomycotina</taxon>
        <taxon>Dothideomycetes</taxon>
        <taxon>Dothideomycetidae</taxon>
        <taxon>Mycosphaerellales</taxon>
        <taxon>Mycosphaerellaceae</taxon>
        <taxon>Cercospora</taxon>
    </lineage>
</organism>
<reference evidence="7" key="1">
    <citation type="journal article" date="2017" name="bioRxiv">
        <title>Conservation of a gene cluster reveals novel cercosporin biosynthetic mechanisms and extends production to the genus Colletotrichum.</title>
        <authorList>
            <person name="de Jonge R."/>
            <person name="Ebert M.K."/>
            <person name="Huitt-Roehl C.R."/>
            <person name="Pal P."/>
            <person name="Suttle J.C."/>
            <person name="Spanner R.E."/>
            <person name="Neubauer J.D."/>
            <person name="Jurick W.M.II."/>
            <person name="Stott K.A."/>
            <person name="Secor G.A."/>
            <person name="Thomma B.P.H.J."/>
            <person name="Van de Peer Y."/>
            <person name="Townsend C.A."/>
            <person name="Bolton M.D."/>
        </authorList>
    </citation>
    <scope>NUCLEOTIDE SEQUENCE [LARGE SCALE GENOMIC DNA]</scope>
    <source>
        <strain evidence="7">CBS538.71</strain>
    </source>
</reference>
<dbReference type="SUPFAM" id="SSF54427">
    <property type="entry name" value="NTF2-like"/>
    <property type="match status" value="1"/>
</dbReference>
<dbReference type="InterPro" id="IPR018222">
    <property type="entry name" value="Nuclear_transport_factor_2_euk"/>
</dbReference>
<dbReference type="AlphaFoldDB" id="A0A2S6C420"/>